<dbReference type="InterPro" id="IPR000866">
    <property type="entry name" value="AhpC/TSA"/>
</dbReference>
<reference evidence="15 16" key="1">
    <citation type="submission" date="2016-10" db="EMBL/GenBank/DDBJ databases">
        <authorList>
            <person name="de Groot N.N."/>
        </authorList>
    </citation>
    <scope>NUCLEOTIDE SEQUENCE [LARGE SCALE GENOMIC DNA]</scope>
    <source>
        <strain evidence="15 16">GAS232</strain>
    </source>
</reference>
<evidence type="ECO:0000256" key="13">
    <source>
        <dbReference type="PIRSR" id="PIRSR000239-1"/>
    </source>
</evidence>
<dbReference type="InterPro" id="IPR024706">
    <property type="entry name" value="Peroxiredoxin_AhpC-typ"/>
</dbReference>
<evidence type="ECO:0000256" key="5">
    <source>
        <dbReference type="ARBA" id="ARBA00022862"/>
    </source>
</evidence>
<organism evidence="15 16">
    <name type="scientific">Terriglobus roseus</name>
    <dbReference type="NCBI Taxonomy" id="392734"/>
    <lineage>
        <taxon>Bacteria</taxon>
        <taxon>Pseudomonadati</taxon>
        <taxon>Acidobacteriota</taxon>
        <taxon>Terriglobia</taxon>
        <taxon>Terriglobales</taxon>
        <taxon>Acidobacteriaceae</taxon>
        <taxon>Terriglobus</taxon>
    </lineage>
</organism>
<dbReference type="PROSITE" id="PS51352">
    <property type="entry name" value="THIOREDOXIN_2"/>
    <property type="match status" value="1"/>
</dbReference>
<sequence length="151" mass="16778">MKIGDIVDFTLNDQDGNSVSLSQFRGSPVVLFFYPRADTPGCTVEACEFRDIYSKLKSAGAILLGISRDTESKQKKFATKFSLPYTLLADPELTVAKKFDVVRDATMYGKPVIKIERSTFLFDREGKLSAEFRKVKPEGHAAEMLEAIGKA</sequence>
<evidence type="ECO:0000256" key="4">
    <source>
        <dbReference type="ARBA" id="ARBA00022559"/>
    </source>
</evidence>
<gene>
    <name evidence="15" type="ORF">SAMN05444167_4115</name>
</gene>
<dbReference type="EC" id="1.11.1.24" evidence="3"/>
<dbReference type="RefSeq" id="WP_083346790.1">
    <property type="nucleotide sequence ID" value="NZ_LT629690.1"/>
</dbReference>
<proteinExistence type="inferred from homology"/>
<dbReference type="CDD" id="cd03017">
    <property type="entry name" value="PRX_BCP"/>
    <property type="match status" value="1"/>
</dbReference>
<dbReference type="GO" id="GO:0034599">
    <property type="term" value="P:cellular response to oxidative stress"/>
    <property type="evidence" value="ECO:0007669"/>
    <property type="project" value="TreeGrafter"/>
</dbReference>
<feature type="domain" description="Thioredoxin" evidence="14">
    <location>
        <begin position="1"/>
        <end position="151"/>
    </location>
</feature>
<dbReference type="PANTHER" id="PTHR42801">
    <property type="entry name" value="THIOREDOXIN-DEPENDENT PEROXIDE REDUCTASE"/>
    <property type="match status" value="1"/>
</dbReference>
<dbReference type="GO" id="GO:0005737">
    <property type="term" value="C:cytoplasm"/>
    <property type="evidence" value="ECO:0007669"/>
    <property type="project" value="TreeGrafter"/>
</dbReference>
<evidence type="ECO:0000256" key="6">
    <source>
        <dbReference type="ARBA" id="ARBA00023002"/>
    </source>
</evidence>
<protein>
    <recommendedName>
        <fullName evidence="3">thioredoxin-dependent peroxiredoxin</fullName>
        <ecNumber evidence="3">1.11.1.24</ecNumber>
    </recommendedName>
    <alternativeName>
        <fullName evidence="9">Thioredoxin peroxidase</fullName>
    </alternativeName>
    <alternativeName>
        <fullName evidence="11">Thioredoxin-dependent peroxiredoxin Bcp</fullName>
    </alternativeName>
</protein>
<evidence type="ECO:0000259" key="14">
    <source>
        <dbReference type="PROSITE" id="PS51352"/>
    </source>
</evidence>
<dbReference type="GO" id="GO:0045454">
    <property type="term" value="P:cell redox homeostasis"/>
    <property type="evidence" value="ECO:0007669"/>
    <property type="project" value="TreeGrafter"/>
</dbReference>
<comment type="similarity">
    <text evidence="10">Belongs to the peroxiredoxin family. BCP/PrxQ subfamily.</text>
</comment>
<name>A0A1G7R5U1_9BACT</name>
<dbReference type="GO" id="GO:0008379">
    <property type="term" value="F:thioredoxin peroxidase activity"/>
    <property type="evidence" value="ECO:0007669"/>
    <property type="project" value="TreeGrafter"/>
</dbReference>
<evidence type="ECO:0000313" key="16">
    <source>
        <dbReference type="Proteomes" id="UP000182427"/>
    </source>
</evidence>
<keyword evidence="6" id="KW-0560">Oxidoreductase</keyword>
<comment type="subunit">
    <text evidence="2">Monomer.</text>
</comment>
<dbReference type="OrthoDB" id="9812811at2"/>
<dbReference type="PANTHER" id="PTHR42801:SF4">
    <property type="entry name" value="AHPC_TSA FAMILY PROTEIN"/>
    <property type="match status" value="1"/>
</dbReference>
<dbReference type="EMBL" id="LT629690">
    <property type="protein sequence ID" value="SDG05340.1"/>
    <property type="molecule type" value="Genomic_DNA"/>
</dbReference>
<keyword evidence="16" id="KW-1185">Reference proteome</keyword>
<evidence type="ECO:0000256" key="10">
    <source>
        <dbReference type="ARBA" id="ARBA00038489"/>
    </source>
</evidence>
<dbReference type="InterPro" id="IPR036249">
    <property type="entry name" value="Thioredoxin-like_sf"/>
</dbReference>
<evidence type="ECO:0000313" key="15">
    <source>
        <dbReference type="EMBL" id="SDG05340.1"/>
    </source>
</evidence>
<evidence type="ECO:0000256" key="7">
    <source>
        <dbReference type="ARBA" id="ARBA00023157"/>
    </source>
</evidence>
<evidence type="ECO:0000256" key="1">
    <source>
        <dbReference type="ARBA" id="ARBA00003330"/>
    </source>
</evidence>
<keyword evidence="7" id="KW-1015">Disulfide bond</keyword>
<comment type="function">
    <text evidence="1">Thiol-specific peroxidase that catalyzes the reduction of hydrogen peroxide and organic hydroperoxides to water and alcohols, respectively. Plays a role in cell protection against oxidative stress by detoxifying peroxides and as sensor of hydrogen peroxide-mediated signaling events.</text>
</comment>
<dbReference type="Pfam" id="PF00578">
    <property type="entry name" value="AhpC-TSA"/>
    <property type="match status" value="1"/>
</dbReference>
<evidence type="ECO:0000256" key="8">
    <source>
        <dbReference type="ARBA" id="ARBA00023284"/>
    </source>
</evidence>
<dbReference type="InterPro" id="IPR013766">
    <property type="entry name" value="Thioredoxin_domain"/>
</dbReference>
<evidence type="ECO:0000256" key="12">
    <source>
        <dbReference type="ARBA" id="ARBA00049091"/>
    </source>
</evidence>
<dbReference type="Gene3D" id="3.40.30.10">
    <property type="entry name" value="Glutaredoxin"/>
    <property type="match status" value="1"/>
</dbReference>
<dbReference type="InterPro" id="IPR050924">
    <property type="entry name" value="Peroxiredoxin_BCP/PrxQ"/>
</dbReference>
<keyword evidence="5" id="KW-0049">Antioxidant</keyword>
<evidence type="ECO:0000256" key="3">
    <source>
        <dbReference type="ARBA" id="ARBA00013017"/>
    </source>
</evidence>
<feature type="active site" description="Cysteine sulfenic acid (-SOH) intermediate; for peroxidase activity" evidence="13">
    <location>
        <position position="42"/>
    </location>
</feature>
<keyword evidence="8" id="KW-0676">Redox-active center</keyword>
<dbReference type="FunFam" id="3.40.30.10:FF:000007">
    <property type="entry name" value="Thioredoxin-dependent thiol peroxidase"/>
    <property type="match status" value="1"/>
</dbReference>
<accession>A0A1G7R5U1</accession>
<dbReference type="PIRSF" id="PIRSF000239">
    <property type="entry name" value="AHPC"/>
    <property type="match status" value="1"/>
</dbReference>
<evidence type="ECO:0000256" key="11">
    <source>
        <dbReference type="ARBA" id="ARBA00042639"/>
    </source>
</evidence>
<comment type="catalytic activity">
    <reaction evidence="12">
        <text>a hydroperoxide + [thioredoxin]-dithiol = an alcohol + [thioredoxin]-disulfide + H2O</text>
        <dbReference type="Rhea" id="RHEA:62620"/>
        <dbReference type="Rhea" id="RHEA-COMP:10698"/>
        <dbReference type="Rhea" id="RHEA-COMP:10700"/>
        <dbReference type="ChEBI" id="CHEBI:15377"/>
        <dbReference type="ChEBI" id="CHEBI:29950"/>
        <dbReference type="ChEBI" id="CHEBI:30879"/>
        <dbReference type="ChEBI" id="CHEBI:35924"/>
        <dbReference type="ChEBI" id="CHEBI:50058"/>
        <dbReference type="EC" id="1.11.1.24"/>
    </reaction>
</comment>
<keyword evidence="4" id="KW-0575">Peroxidase</keyword>
<dbReference type="SUPFAM" id="SSF52833">
    <property type="entry name" value="Thioredoxin-like"/>
    <property type="match status" value="1"/>
</dbReference>
<evidence type="ECO:0000256" key="2">
    <source>
        <dbReference type="ARBA" id="ARBA00011245"/>
    </source>
</evidence>
<evidence type="ECO:0000256" key="9">
    <source>
        <dbReference type="ARBA" id="ARBA00032824"/>
    </source>
</evidence>
<dbReference type="AlphaFoldDB" id="A0A1G7R5U1"/>
<dbReference type="Proteomes" id="UP000182427">
    <property type="component" value="Chromosome I"/>
</dbReference>